<keyword evidence="1" id="KW-0812">Transmembrane</keyword>
<comment type="caution">
    <text evidence="2">The sequence shown here is derived from an EMBL/GenBank/DDBJ whole genome shotgun (WGS) entry which is preliminary data.</text>
</comment>
<reference evidence="2" key="1">
    <citation type="journal article" date="2021" name="PeerJ">
        <title>Extensive microbial diversity within the chicken gut microbiome revealed by metagenomics and culture.</title>
        <authorList>
            <person name="Gilroy R."/>
            <person name="Ravi A."/>
            <person name="Getino M."/>
            <person name="Pursley I."/>
            <person name="Horton D.L."/>
            <person name="Alikhan N.F."/>
            <person name="Baker D."/>
            <person name="Gharbi K."/>
            <person name="Hall N."/>
            <person name="Watson M."/>
            <person name="Adriaenssens E.M."/>
            <person name="Foster-Nyarko E."/>
            <person name="Jarju S."/>
            <person name="Secka A."/>
            <person name="Antonio M."/>
            <person name="Oren A."/>
            <person name="Chaudhuri R.R."/>
            <person name="La Ragione R."/>
            <person name="Hildebrand F."/>
            <person name="Pallen M.J."/>
        </authorList>
    </citation>
    <scope>NUCLEOTIDE SEQUENCE</scope>
    <source>
        <strain evidence="2">2239</strain>
    </source>
</reference>
<sequence>MEFERLRPALEQIRMPDDAKRRVAAALAEKAEAPRRSGLRRGPVLALAVLVLLLALAMPVFASVEPIYRLMYLVSPAVAQFFRPVQQSCEDQGIRMEVVSVYIRDGTAQIYLTVQDVTGGHTDGPVDLNDSYAIRSPFDCAAACSRVGYDEASRTSTFLVTLSGMKGTALTGNKITFSVGQLVSGRHVYEGISIPLDLSCLEEAAGTQTVRSIGGGGPGYQRDPDSPGMFFEALVPGAADPDFPVEGIDLTGAALVEGQLHLQTAVRDHADNDNHGYFYLLDNAGQRVDSYYSASFVLRGDEGTDYTEEVFCEPAGGFSQYGLYGDFWIAGRHVEGDWQVTFPLEPTD</sequence>
<dbReference type="AlphaFoldDB" id="A0A9D1V4X0"/>
<reference evidence="2" key="2">
    <citation type="submission" date="2021-04" db="EMBL/GenBank/DDBJ databases">
        <authorList>
            <person name="Gilroy R."/>
        </authorList>
    </citation>
    <scope>NUCLEOTIDE SEQUENCE</scope>
    <source>
        <strain evidence="2">2239</strain>
    </source>
</reference>
<protein>
    <recommendedName>
        <fullName evidence="4">DUF4179 domain-containing protein</fullName>
    </recommendedName>
</protein>
<evidence type="ECO:0000313" key="2">
    <source>
        <dbReference type="EMBL" id="HIX05834.1"/>
    </source>
</evidence>
<proteinExistence type="predicted"/>
<name>A0A9D1V4X0_9FIRM</name>
<dbReference type="Proteomes" id="UP000824193">
    <property type="component" value="Unassembled WGS sequence"/>
</dbReference>
<evidence type="ECO:0008006" key="4">
    <source>
        <dbReference type="Google" id="ProtNLM"/>
    </source>
</evidence>
<accession>A0A9D1V4X0</accession>
<feature type="transmembrane region" description="Helical" evidence="1">
    <location>
        <begin position="44"/>
        <end position="62"/>
    </location>
</feature>
<evidence type="ECO:0000256" key="1">
    <source>
        <dbReference type="SAM" id="Phobius"/>
    </source>
</evidence>
<organism evidence="2 3">
    <name type="scientific">Candidatus Allofournierella pullicola</name>
    <dbReference type="NCBI Taxonomy" id="2838596"/>
    <lineage>
        <taxon>Bacteria</taxon>
        <taxon>Bacillati</taxon>
        <taxon>Bacillota</taxon>
        <taxon>Clostridia</taxon>
        <taxon>Eubacteriales</taxon>
        <taxon>Oscillospiraceae</taxon>
        <taxon>Allofournierella</taxon>
    </lineage>
</organism>
<evidence type="ECO:0000313" key="3">
    <source>
        <dbReference type="Proteomes" id="UP000824193"/>
    </source>
</evidence>
<keyword evidence="1" id="KW-1133">Transmembrane helix</keyword>
<gene>
    <name evidence="2" type="ORF">H9865_07005</name>
</gene>
<keyword evidence="1" id="KW-0472">Membrane</keyword>
<dbReference type="EMBL" id="DXFW01000020">
    <property type="protein sequence ID" value="HIX05834.1"/>
    <property type="molecule type" value="Genomic_DNA"/>
</dbReference>